<accession>A0A362X4H7</accession>
<reference evidence="1 2" key="1">
    <citation type="submission" date="2018-02" db="EMBL/GenBank/DDBJ databases">
        <title>Genomic Encyclopedia of Archaeal and Bacterial Type Strains, Phase II (KMG-II): from individual species to whole genera.</title>
        <authorList>
            <person name="Goeker M."/>
        </authorList>
    </citation>
    <scope>NUCLEOTIDE SEQUENCE [LARGE SCALE GENOMIC DNA]</scope>
    <source>
        <strain evidence="1 2">DSM 21165</strain>
    </source>
</reference>
<dbReference type="RefSeq" id="WP_105474123.1">
    <property type="nucleotide sequence ID" value="NZ_PVEO01000007.1"/>
</dbReference>
<dbReference type="SUPFAM" id="SSF48452">
    <property type="entry name" value="TPR-like"/>
    <property type="match status" value="1"/>
</dbReference>
<proteinExistence type="predicted"/>
<protein>
    <submittedName>
        <fullName evidence="1">Uncharacterized protein</fullName>
    </submittedName>
</protein>
<evidence type="ECO:0000313" key="1">
    <source>
        <dbReference type="EMBL" id="PQV47250.1"/>
    </source>
</evidence>
<dbReference type="CDD" id="cd02947">
    <property type="entry name" value="TRX_family"/>
    <property type="match status" value="1"/>
</dbReference>
<dbReference type="InterPro" id="IPR011990">
    <property type="entry name" value="TPR-like_helical_dom_sf"/>
</dbReference>
<gene>
    <name evidence="1" type="ORF">CLV33_10732</name>
</gene>
<dbReference type="Gene3D" id="1.25.40.10">
    <property type="entry name" value="Tetratricopeptide repeat domain"/>
    <property type="match status" value="1"/>
</dbReference>
<organism evidence="1 2">
    <name type="scientific">Jejuia pallidilutea</name>
    <dbReference type="NCBI Taxonomy" id="504487"/>
    <lineage>
        <taxon>Bacteria</taxon>
        <taxon>Pseudomonadati</taxon>
        <taxon>Bacteroidota</taxon>
        <taxon>Flavobacteriia</taxon>
        <taxon>Flavobacteriales</taxon>
        <taxon>Flavobacteriaceae</taxon>
        <taxon>Jejuia</taxon>
    </lineage>
</organism>
<evidence type="ECO:0000313" key="2">
    <source>
        <dbReference type="Proteomes" id="UP000251545"/>
    </source>
</evidence>
<name>A0A362X4H7_9FLAO</name>
<dbReference type="InterPro" id="IPR036249">
    <property type="entry name" value="Thioredoxin-like_sf"/>
</dbReference>
<dbReference type="Gene3D" id="3.40.30.10">
    <property type="entry name" value="Glutaredoxin"/>
    <property type="match status" value="1"/>
</dbReference>
<comment type="caution">
    <text evidence="1">The sequence shown here is derived from an EMBL/GenBank/DDBJ whole genome shotgun (WGS) entry which is preliminary data.</text>
</comment>
<dbReference type="EMBL" id="PVEO01000007">
    <property type="protein sequence ID" value="PQV47250.1"/>
    <property type="molecule type" value="Genomic_DNA"/>
</dbReference>
<dbReference type="Proteomes" id="UP000251545">
    <property type="component" value="Unassembled WGS sequence"/>
</dbReference>
<dbReference type="SUPFAM" id="SSF52833">
    <property type="entry name" value="Thioredoxin-like"/>
    <property type="match status" value="1"/>
</dbReference>
<sequence>MKNIIILIVAFSLVFISHTQNLNKEIALDGETPFLLGKIDKTGLTSINYKSWFNKNYNTYLPQKAIIEAIGTQLNTYNITLFMGTWCGDSKLEVPRFYKIITALGYPEHKLTVIAVSRKPYMYKKSPNHEEAGLNIHRVPTFIFYKNGKEINRIVEHPVESLEKDILKIITSNNYQSNYQIVSKIDNILKNDGLNGFKKQQKKLAKIFKNKVDNMFELNTYGNVLYTINETDEAIEVFKLNNTLFPNNPITHINLSNILVANNKTHEAVLVLKKAMRIFPDNKDLVENLQAIQSKQN</sequence>
<dbReference type="AlphaFoldDB" id="A0A362X4H7"/>